<sequence>MDFNIGNLVSSVVGAVVAVAIAVAEEISSVRQAVIGAEAAVANGEIDEEEINEAIEEANKVLVGAFMAMFGAGLSERENETDNGENNDKYRINKGESGDGFWGKVADAWVSSPVYDALASIAEWEDENPEAMDVLNFMTIFMHPGRTGGANGVEYKSQVIENRSMQIEERIGEAEEAVSASSKPNQIHHFATNKSKKYTQQLDNIANKYGLDLDDEWNKELMPHQGRHPYAYHDYVYDQMKKIDSIVKGDKDKFLKLYNQMKQKIINNPDMLTKDYWNK</sequence>
<dbReference type="EMBL" id="LZYZ01000001">
    <property type="protein sequence ID" value="OOM15898.1"/>
    <property type="molecule type" value="Genomic_DNA"/>
</dbReference>
<dbReference type="AlphaFoldDB" id="A0A1S8NHL1"/>
<dbReference type="Proteomes" id="UP000191154">
    <property type="component" value="Unassembled WGS sequence"/>
</dbReference>
<name>A0A1S8NHL1_CLOSA</name>
<protein>
    <submittedName>
        <fullName evidence="1">Uncharacterized protein</fullName>
    </submittedName>
</protein>
<proteinExistence type="predicted"/>
<evidence type="ECO:0000313" key="2">
    <source>
        <dbReference type="Proteomes" id="UP000191154"/>
    </source>
</evidence>
<dbReference type="InterPro" id="IPR032871">
    <property type="entry name" value="AHH_dom_containing"/>
</dbReference>
<comment type="caution">
    <text evidence="1">The sequence shown here is derived from an EMBL/GenBank/DDBJ whole genome shotgun (WGS) entry which is preliminary data.</text>
</comment>
<reference evidence="1 2" key="1">
    <citation type="submission" date="2016-05" db="EMBL/GenBank/DDBJ databases">
        <title>Microbial solvent formation.</title>
        <authorList>
            <person name="Poehlein A."/>
            <person name="Montoya Solano J.D."/>
            <person name="Flitsch S."/>
            <person name="Krabben P."/>
            <person name="Duerre P."/>
            <person name="Daniel R."/>
        </authorList>
    </citation>
    <scope>NUCLEOTIDE SEQUENCE [LARGE SCALE GENOMIC DNA]</scope>
    <source>
        <strain evidence="1 2">L1-8</strain>
    </source>
</reference>
<evidence type="ECO:0000313" key="1">
    <source>
        <dbReference type="EMBL" id="OOM15898.1"/>
    </source>
</evidence>
<gene>
    <name evidence="1" type="ORF">CLOSAC_01690</name>
</gene>
<dbReference type="RefSeq" id="WP_207651909.1">
    <property type="nucleotide sequence ID" value="NZ_LZYZ01000001.1"/>
</dbReference>
<organism evidence="1 2">
    <name type="scientific">Clostridium saccharobutylicum</name>
    <dbReference type="NCBI Taxonomy" id="169679"/>
    <lineage>
        <taxon>Bacteria</taxon>
        <taxon>Bacillati</taxon>
        <taxon>Bacillota</taxon>
        <taxon>Clostridia</taxon>
        <taxon>Eubacteriales</taxon>
        <taxon>Clostridiaceae</taxon>
        <taxon>Clostridium</taxon>
    </lineage>
</organism>
<dbReference type="Pfam" id="PF14412">
    <property type="entry name" value="AHH"/>
    <property type="match status" value="1"/>
</dbReference>
<accession>A0A1S8NHL1</accession>